<keyword evidence="4" id="KW-0378">Hydrolase</keyword>
<evidence type="ECO:0000256" key="4">
    <source>
        <dbReference type="ARBA" id="ARBA00022801"/>
    </source>
</evidence>
<name>A0A2A6DWV2_9BACL</name>
<comment type="similarity">
    <text evidence="2">Belongs to the peptidase S54 family.</text>
</comment>
<evidence type="ECO:0000259" key="8">
    <source>
        <dbReference type="Pfam" id="PF01694"/>
    </source>
</evidence>
<accession>A0A2A6DWV2</accession>
<dbReference type="SUPFAM" id="SSF144091">
    <property type="entry name" value="Rhomboid-like"/>
    <property type="match status" value="1"/>
</dbReference>
<dbReference type="AlphaFoldDB" id="A0A2A6DWV2"/>
<dbReference type="GO" id="GO:0004252">
    <property type="term" value="F:serine-type endopeptidase activity"/>
    <property type="evidence" value="ECO:0007669"/>
    <property type="project" value="InterPro"/>
</dbReference>
<dbReference type="InterPro" id="IPR050925">
    <property type="entry name" value="Rhomboid_protease_S54"/>
</dbReference>
<feature type="transmembrane region" description="Helical" evidence="7">
    <location>
        <begin position="156"/>
        <end position="174"/>
    </location>
</feature>
<evidence type="ECO:0000256" key="2">
    <source>
        <dbReference type="ARBA" id="ARBA00009045"/>
    </source>
</evidence>
<sequence>MFFLRYESLKDYIRLYPVNAALIAVQLAAFAATSVSGGLRDARVLLEFGGLSALPQYAGEYWRLVSSVFLHAGFSHLLLNGFVQYIFAPPMERILGKTKYLAFFILCGTAGGLASLSLERPALAVGSSAAIYGLFGAYLHLVLFRRIPLDEGSRKAVQVLIVIGLIYSVLVSRVSFWGHVGGAIAGFLLVSPLLSLRHSAPGRR</sequence>
<keyword evidence="6 7" id="KW-0472">Membrane</keyword>
<comment type="subcellular location">
    <subcellularLocation>
        <location evidence="1">Membrane</location>
        <topology evidence="1">Multi-pass membrane protein</topology>
    </subcellularLocation>
</comment>
<feature type="transmembrane region" description="Helical" evidence="7">
    <location>
        <begin position="61"/>
        <end position="88"/>
    </location>
</feature>
<dbReference type="InterPro" id="IPR035952">
    <property type="entry name" value="Rhomboid-like_sf"/>
</dbReference>
<dbReference type="InterPro" id="IPR022764">
    <property type="entry name" value="Peptidase_S54_rhomboid_dom"/>
</dbReference>
<comment type="caution">
    <text evidence="9">The sequence shown here is derived from an EMBL/GenBank/DDBJ whole genome shotgun (WGS) entry which is preliminary data.</text>
</comment>
<feature type="transmembrane region" description="Helical" evidence="7">
    <location>
        <begin position="100"/>
        <end position="118"/>
    </location>
</feature>
<dbReference type="GO" id="GO:0016020">
    <property type="term" value="C:membrane"/>
    <property type="evidence" value="ECO:0007669"/>
    <property type="project" value="UniProtKB-SubCell"/>
</dbReference>
<evidence type="ECO:0000256" key="7">
    <source>
        <dbReference type="SAM" id="Phobius"/>
    </source>
</evidence>
<organism evidence="9 10">
    <name type="scientific">Candidatus Reconcilbacillus cellulovorans</name>
    <dbReference type="NCBI Taxonomy" id="1906605"/>
    <lineage>
        <taxon>Bacteria</taxon>
        <taxon>Bacillati</taxon>
        <taxon>Bacillota</taxon>
        <taxon>Bacilli</taxon>
        <taxon>Bacillales</taxon>
        <taxon>Paenibacillaceae</taxon>
        <taxon>Candidatus Reconcilbacillus</taxon>
    </lineage>
</organism>
<dbReference type="PANTHER" id="PTHR43731">
    <property type="entry name" value="RHOMBOID PROTEASE"/>
    <property type="match status" value="1"/>
</dbReference>
<dbReference type="Pfam" id="PF01694">
    <property type="entry name" value="Rhomboid"/>
    <property type="match status" value="1"/>
</dbReference>
<evidence type="ECO:0000313" key="9">
    <source>
        <dbReference type="EMBL" id="PDO09271.1"/>
    </source>
</evidence>
<evidence type="ECO:0000313" key="10">
    <source>
        <dbReference type="Proteomes" id="UP000243688"/>
    </source>
</evidence>
<protein>
    <recommendedName>
        <fullName evidence="8">Peptidase S54 rhomboid domain-containing protein</fullName>
    </recommendedName>
</protein>
<proteinExistence type="inferred from homology"/>
<feature type="transmembrane region" description="Helical" evidence="7">
    <location>
        <begin position="124"/>
        <end position="144"/>
    </location>
</feature>
<dbReference type="EMBL" id="MOXJ01000050">
    <property type="protein sequence ID" value="PDO09271.1"/>
    <property type="molecule type" value="Genomic_DNA"/>
</dbReference>
<evidence type="ECO:0000256" key="5">
    <source>
        <dbReference type="ARBA" id="ARBA00022989"/>
    </source>
</evidence>
<dbReference type="Gene3D" id="1.20.1540.10">
    <property type="entry name" value="Rhomboid-like"/>
    <property type="match status" value="1"/>
</dbReference>
<dbReference type="Proteomes" id="UP000243688">
    <property type="component" value="Unassembled WGS sequence"/>
</dbReference>
<keyword evidence="3 7" id="KW-0812">Transmembrane</keyword>
<evidence type="ECO:0000256" key="6">
    <source>
        <dbReference type="ARBA" id="ARBA00023136"/>
    </source>
</evidence>
<keyword evidence="5 7" id="KW-1133">Transmembrane helix</keyword>
<feature type="domain" description="Peptidase S54 rhomboid" evidence="8">
    <location>
        <begin position="59"/>
        <end position="193"/>
    </location>
</feature>
<reference evidence="9 10" key="1">
    <citation type="submission" date="2016-12" db="EMBL/GenBank/DDBJ databases">
        <title>Candidatus Reconcilibacillus cellulovorans genome.</title>
        <authorList>
            <person name="Kolinko S."/>
            <person name="Wu Y.-W."/>
            <person name="Tachea F."/>
            <person name="Denzel E."/>
            <person name="Hiras J."/>
            <person name="Baecker N."/>
            <person name="Chan L.J."/>
            <person name="Eichorst S.A."/>
            <person name="Frey D."/>
            <person name="Adams P.D."/>
            <person name="Pray T."/>
            <person name="Tanjore D."/>
            <person name="Petzold C.J."/>
            <person name="Gladden J.M."/>
            <person name="Simmons B.A."/>
            <person name="Singer S.W."/>
        </authorList>
    </citation>
    <scope>NUCLEOTIDE SEQUENCE [LARGE SCALE GENOMIC DNA]</scope>
    <source>
        <strain evidence="9">JTherm</strain>
    </source>
</reference>
<feature type="transmembrane region" description="Helical" evidence="7">
    <location>
        <begin position="180"/>
        <end position="196"/>
    </location>
</feature>
<evidence type="ECO:0000256" key="1">
    <source>
        <dbReference type="ARBA" id="ARBA00004141"/>
    </source>
</evidence>
<gene>
    <name evidence="9" type="ORF">BLM47_13520</name>
</gene>
<evidence type="ECO:0000256" key="3">
    <source>
        <dbReference type="ARBA" id="ARBA00022692"/>
    </source>
</evidence>
<dbReference type="PANTHER" id="PTHR43731:SF14">
    <property type="entry name" value="PRESENILIN-ASSOCIATED RHOMBOID-LIKE PROTEIN, MITOCHONDRIAL"/>
    <property type="match status" value="1"/>
</dbReference>